<dbReference type="KEGG" id="nli:G3M70_01215"/>
<proteinExistence type="inferred from homology"/>
<comment type="catalytic activity">
    <reaction evidence="1">
        <text>L-aspartyl-tRNA(Asn) + L-glutamine + ATP + H2O = L-asparaginyl-tRNA(Asn) + L-glutamate + ADP + phosphate + 2 H(+)</text>
        <dbReference type="Rhea" id="RHEA:14513"/>
        <dbReference type="Rhea" id="RHEA-COMP:9674"/>
        <dbReference type="Rhea" id="RHEA-COMP:9677"/>
        <dbReference type="ChEBI" id="CHEBI:15377"/>
        <dbReference type="ChEBI" id="CHEBI:15378"/>
        <dbReference type="ChEBI" id="CHEBI:29985"/>
        <dbReference type="ChEBI" id="CHEBI:30616"/>
        <dbReference type="ChEBI" id="CHEBI:43474"/>
        <dbReference type="ChEBI" id="CHEBI:58359"/>
        <dbReference type="ChEBI" id="CHEBI:78515"/>
        <dbReference type="ChEBI" id="CHEBI:78516"/>
        <dbReference type="ChEBI" id="CHEBI:456216"/>
    </reaction>
</comment>
<dbReference type="InterPro" id="IPR003837">
    <property type="entry name" value="GatC"/>
</dbReference>
<name>A0A7T0BTH0_9BACT</name>
<dbReference type="GO" id="GO:0050567">
    <property type="term" value="F:glutaminyl-tRNA synthase (glutamine-hydrolyzing) activity"/>
    <property type="evidence" value="ECO:0007669"/>
    <property type="project" value="UniProtKB-UniRule"/>
</dbReference>
<evidence type="ECO:0000256" key="1">
    <source>
        <dbReference type="HAMAP-Rule" id="MF_00122"/>
    </source>
</evidence>
<organism evidence="2 3">
    <name type="scientific">Candidatus Nitronauta litoralis</name>
    <dbReference type="NCBI Taxonomy" id="2705533"/>
    <lineage>
        <taxon>Bacteria</taxon>
        <taxon>Pseudomonadati</taxon>
        <taxon>Nitrospinota/Tectimicrobiota group</taxon>
        <taxon>Nitrospinota</taxon>
        <taxon>Nitrospinia</taxon>
        <taxon>Nitrospinales</taxon>
        <taxon>Nitrospinaceae</taxon>
        <taxon>Candidatus Nitronauta</taxon>
    </lineage>
</organism>
<protein>
    <recommendedName>
        <fullName evidence="1">Aspartyl/glutamyl-tRNA(Asn/Gln) amidotransferase subunit C</fullName>
        <shortName evidence="1">Asp/Glu-ADT subunit C</shortName>
        <ecNumber evidence="1">6.3.5.-</ecNumber>
    </recommendedName>
</protein>
<dbReference type="HAMAP" id="MF_00122">
    <property type="entry name" value="GatC"/>
    <property type="match status" value="1"/>
</dbReference>
<dbReference type="NCBIfam" id="TIGR00135">
    <property type="entry name" value="gatC"/>
    <property type="match status" value="1"/>
</dbReference>
<keyword evidence="2" id="KW-0808">Transferase</keyword>
<comment type="catalytic activity">
    <reaction evidence="1">
        <text>L-glutamyl-tRNA(Gln) + L-glutamine + ATP + H2O = L-glutaminyl-tRNA(Gln) + L-glutamate + ADP + phosphate + H(+)</text>
        <dbReference type="Rhea" id="RHEA:17521"/>
        <dbReference type="Rhea" id="RHEA-COMP:9681"/>
        <dbReference type="Rhea" id="RHEA-COMP:9684"/>
        <dbReference type="ChEBI" id="CHEBI:15377"/>
        <dbReference type="ChEBI" id="CHEBI:15378"/>
        <dbReference type="ChEBI" id="CHEBI:29985"/>
        <dbReference type="ChEBI" id="CHEBI:30616"/>
        <dbReference type="ChEBI" id="CHEBI:43474"/>
        <dbReference type="ChEBI" id="CHEBI:58359"/>
        <dbReference type="ChEBI" id="CHEBI:78520"/>
        <dbReference type="ChEBI" id="CHEBI:78521"/>
        <dbReference type="ChEBI" id="CHEBI:456216"/>
    </reaction>
</comment>
<evidence type="ECO:0000313" key="2">
    <source>
        <dbReference type="EMBL" id="QPJ60578.1"/>
    </source>
</evidence>
<reference evidence="2 3" key="1">
    <citation type="submission" date="2020-02" db="EMBL/GenBank/DDBJ databases">
        <title>Genomic and physiological characterization of two novel Nitrospinaceae genera.</title>
        <authorList>
            <person name="Mueller A.J."/>
            <person name="Jung M.-Y."/>
            <person name="Strachan C.R."/>
            <person name="Herbold C.W."/>
            <person name="Kirkegaard R.H."/>
            <person name="Daims H."/>
        </authorList>
    </citation>
    <scope>NUCLEOTIDE SEQUENCE [LARGE SCALE GENOMIC DNA]</scope>
    <source>
        <strain evidence="2">EB</strain>
    </source>
</reference>
<keyword evidence="1" id="KW-0547">Nucleotide-binding</keyword>
<keyword evidence="1" id="KW-0436">Ligase</keyword>
<sequence length="95" mass="10816">MSASGFDVQTVARLARLELSLEEEDRLGRQFEQILAHIDQLNTLDTSDVEPTSHAIPLQNVFREDKVEIRFPDEDYLSLSPAKHKGHYEVPQIIG</sequence>
<dbReference type="InterPro" id="IPR036113">
    <property type="entry name" value="Asp/Glu-ADT_sf_sub_c"/>
</dbReference>
<dbReference type="AlphaFoldDB" id="A0A7T0BTH0"/>
<dbReference type="PANTHER" id="PTHR15004">
    <property type="entry name" value="GLUTAMYL-TRNA(GLN) AMIDOTRANSFERASE SUBUNIT C, MITOCHONDRIAL"/>
    <property type="match status" value="1"/>
</dbReference>
<dbReference type="Gene3D" id="1.10.20.60">
    <property type="entry name" value="Glu-tRNAGln amidotransferase C subunit, N-terminal domain"/>
    <property type="match status" value="1"/>
</dbReference>
<dbReference type="EMBL" id="CP048685">
    <property type="protein sequence ID" value="QPJ60578.1"/>
    <property type="molecule type" value="Genomic_DNA"/>
</dbReference>
<dbReference type="GO" id="GO:0016740">
    <property type="term" value="F:transferase activity"/>
    <property type="evidence" value="ECO:0007669"/>
    <property type="project" value="UniProtKB-KW"/>
</dbReference>
<dbReference type="EC" id="6.3.5.-" evidence="1"/>
<dbReference type="Proteomes" id="UP000594688">
    <property type="component" value="Chromosome"/>
</dbReference>
<dbReference type="GO" id="GO:0005524">
    <property type="term" value="F:ATP binding"/>
    <property type="evidence" value="ECO:0007669"/>
    <property type="project" value="UniProtKB-KW"/>
</dbReference>
<dbReference type="Pfam" id="PF02686">
    <property type="entry name" value="GatC"/>
    <property type="match status" value="1"/>
</dbReference>
<keyword evidence="1" id="KW-0648">Protein biosynthesis</keyword>
<accession>A0A7T0BTH0</accession>
<keyword evidence="1" id="KW-0067">ATP-binding</keyword>
<dbReference type="SUPFAM" id="SSF141000">
    <property type="entry name" value="Glu-tRNAGln amidotransferase C subunit"/>
    <property type="match status" value="1"/>
</dbReference>
<comment type="function">
    <text evidence="1">Allows the formation of correctly charged Asn-tRNA(Asn) or Gln-tRNA(Gln) through the transamidation of misacylated Asp-tRNA(Asn) or Glu-tRNA(Gln) in organisms which lack either or both of asparaginyl-tRNA or glutaminyl-tRNA synthetases. The reaction takes place in the presence of glutamine and ATP through an activated phospho-Asp-tRNA(Asn) or phospho-Glu-tRNA(Gln).</text>
</comment>
<dbReference type="GO" id="GO:0006450">
    <property type="term" value="P:regulation of translational fidelity"/>
    <property type="evidence" value="ECO:0007669"/>
    <property type="project" value="InterPro"/>
</dbReference>
<dbReference type="GO" id="GO:0006412">
    <property type="term" value="P:translation"/>
    <property type="evidence" value="ECO:0007669"/>
    <property type="project" value="UniProtKB-UniRule"/>
</dbReference>
<comment type="similarity">
    <text evidence="1">Belongs to the GatC family.</text>
</comment>
<comment type="subunit">
    <text evidence="1">Heterotrimer of A, B and C subunits.</text>
</comment>
<dbReference type="GO" id="GO:0070681">
    <property type="term" value="P:glutaminyl-tRNAGln biosynthesis via transamidation"/>
    <property type="evidence" value="ECO:0007669"/>
    <property type="project" value="TreeGrafter"/>
</dbReference>
<gene>
    <name evidence="1 2" type="primary">gatC</name>
    <name evidence="2" type="ORF">G3M70_01215</name>
</gene>
<evidence type="ECO:0000313" key="3">
    <source>
        <dbReference type="Proteomes" id="UP000594688"/>
    </source>
</evidence>
<dbReference type="PANTHER" id="PTHR15004:SF0">
    <property type="entry name" value="GLUTAMYL-TRNA(GLN) AMIDOTRANSFERASE SUBUNIT C, MITOCHONDRIAL"/>
    <property type="match status" value="1"/>
</dbReference>